<sequence length="99" mass="10710">MRIDAGVRAAVIGVSKVGVLPPDRIVFCVAMEVLGNPPSIFIDYVNKSRPVTDPCLMSVLILITAVHEFELAIVALYIAIGCENMLVIPSDNGRDLRLC</sequence>
<comment type="caution">
    <text evidence="2">The sequence shown here is derived from an EMBL/GenBank/DDBJ whole genome shotgun (WGS) entry which is preliminary data.</text>
</comment>
<reference evidence="2 3" key="1">
    <citation type="submission" date="2024-08" db="EMBL/GenBank/DDBJ databases">
        <title>Gnathostoma spinigerum genome.</title>
        <authorList>
            <person name="Gonzalez-Bertolin B."/>
            <person name="Monzon S."/>
            <person name="Zaballos A."/>
            <person name="Jimenez P."/>
            <person name="Dekumyoy P."/>
            <person name="Varona S."/>
            <person name="Cuesta I."/>
            <person name="Sumanam S."/>
            <person name="Adisakwattana P."/>
            <person name="Gasser R.B."/>
            <person name="Hernandez-Gonzalez A."/>
            <person name="Young N.D."/>
            <person name="Perteguer M.J."/>
        </authorList>
    </citation>
    <scope>NUCLEOTIDE SEQUENCE [LARGE SCALE GENOMIC DNA]</scope>
    <source>
        <strain evidence="2">AL3</strain>
        <tissue evidence="2">Liver</tissue>
    </source>
</reference>
<keyword evidence="1" id="KW-0812">Transmembrane</keyword>
<gene>
    <name evidence="2" type="ORF">AB6A40_008302</name>
</gene>
<evidence type="ECO:0000313" key="2">
    <source>
        <dbReference type="EMBL" id="MFH4981593.1"/>
    </source>
</evidence>
<protein>
    <submittedName>
        <fullName evidence="2">Uncharacterized protein</fullName>
    </submittedName>
</protein>
<dbReference type="Proteomes" id="UP001608902">
    <property type="component" value="Unassembled WGS sequence"/>
</dbReference>
<dbReference type="EMBL" id="JBGFUD010007501">
    <property type="protein sequence ID" value="MFH4981593.1"/>
    <property type="molecule type" value="Genomic_DNA"/>
</dbReference>
<keyword evidence="1" id="KW-1133">Transmembrane helix</keyword>
<accession>A0ABD6ENP8</accession>
<evidence type="ECO:0000256" key="1">
    <source>
        <dbReference type="SAM" id="Phobius"/>
    </source>
</evidence>
<keyword evidence="1" id="KW-0472">Membrane</keyword>
<dbReference type="AlphaFoldDB" id="A0ABD6ENP8"/>
<evidence type="ECO:0000313" key="3">
    <source>
        <dbReference type="Proteomes" id="UP001608902"/>
    </source>
</evidence>
<proteinExistence type="predicted"/>
<name>A0ABD6ENP8_9BILA</name>
<organism evidence="2 3">
    <name type="scientific">Gnathostoma spinigerum</name>
    <dbReference type="NCBI Taxonomy" id="75299"/>
    <lineage>
        <taxon>Eukaryota</taxon>
        <taxon>Metazoa</taxon>
        <taxon>Ecdysozoa</taxon>
        <taxon>Nematoda</taxon>
        <taxon>Chromadorea</taxon>
        <taxon>Rhabditida</taxon>
        <taxon>Spirurina</taxon>
        <taxon>Gnathostomatomorpha</taxon>
        <taxon>Gnathostomatoidea</taxon>
        <taxon>Gnathostomatidae</taxon>
        <taxon>Gnathostoma</taxon>
    </lineage>
</organism>
<keyword evidence="3" id="KW-1185">Reference proteome</keyword>
<feature type="transmembrane region" description="Helical" evidence="1">
    <location>
        <begin position="56"/>
        <end position="80"/>
    </location>
</feature>